<protein>
    <recommendedName>
        <fullName evidence="4">Phage protein</fullName>
    </recommendedName>
</protein>
<accession>A0A7Y8D508</accession>
<evidence type="ECO:0000313" key="3">
    <source>
        <dbReference type="Proteomes" id="UP000542695"/>
    </source>
</evidence>
<gene>
    <name evidence="2" type="ORF">HX798_26895</name>
</gene>
<dbReference type="RefSeq" id="WP_177011246.1">
    <property type="nucleotide sequence ID" value="NZ_JACARV010000107.1"/>
</dbReference>
<comment type="caution">
    <text evidence="2">The sequence shown here is derived from an EMBL/GenBank/DDBJ whole genome shotgun (WGS) entry which is preliminary data.</text>
</comment>
<dbReference type="EMBL" id="JACARV010000107">
    <property type="protein sequence ID" value="NWC83886.1"/>
    <property type="molecule type" value="Genomic_DNA"/>
</dbReference>
<feature type="region of interest" description="Disordered" evidence="1">
    <location>
        <begin position="127"/>
        <end position="146"/>
    </location>
</feature>
<evidence type="ECO:0000256" key="1">
    <source>
        <dbReference type="SAM" id="MobiDB-lite"/>
    </source>
</evidence>
<organism evidence="2 3">
    <name type="scientific">Pseudomonas putida</name>
    <name type="common">Arthrobacter siderocapsulatus</name>
    <dbReference type="NCBI Taxonomy" id="303"/>
    <lineage>
        <taxon>Bacteria</taxon>
        <taxon>Pseudomonadati</taxon>
        <taxon>Pseudomonadota</taxon>
        <taxon>Gammaproteobacteria</taxon>
        <taxon>Pseudomonadales</taxon>
        <taxon>Pseudomonadaceae</taxon>
        <taxon>Pseudomonas</taxon>
    </lineage>
</organism>
<proteinExistence type="predicted"/>
<evidence type="ECO:0000313" key="2">
    <source>
        <dbReference type="EMBL" id="NWC83886.1"/>
    </source>
</evidence>
<evidence type="ECO:0008006" key="4">
    <source>
        <dbReference type="Google" id="ProtNLM"/>
    </source>
</evidence>
<sequence length="189" mass="20135">MSEQLAELLALSKAVPTLELKVKVEEEGKTFLMAGNEPVFRCRTGELGEVYSQLVTGAVALVPKALEVMGVTDKASVPIGLTETLKAEITAKIVQSLGLQSELRGKAELLGKLIYAAVEPYVRGPDPDAGTLGKGPARSQASTPDLTGVRRDAVQDFAGWLVDEGLLDKLANEQALADLCEQWDDSKNA</sequence>
<dbReference type="Proteomes" id="UP000542695">
    <property type="component" value="Unassembled WGS sequence"/>
</dbReference>
<dbReference type="AlphaFoldDB" id="A0A7Y8D508"/>
<name>A0A7Y8D508_PSEPU</name>
<reference evidence="2 3" key="1">
    <citation type="submission" date="2020-04" db="EMBL/GenBank/DDBJ databases">
        <title>Molecular characterization of pseudomonads from Agaricus bisporus reveal novel blotch 2 pathogens in Western Europe.</title>
        <authorList>
            <person name="Taparia T."/>
            <person name="Krijger M."/>
            <person name="Haynes E."/>
            <person name="Elpinstone J.G."/>
            <person name="Noble R."/>
            <person name="Van Der Wolf J."/>
        </authorList>
    </citation>
    <scope>NUCLEOTIDE SEQUENCE [LARGE SCALE GENOMIC DNA]</scope>
    <source>
        <strain evidence="2 3">P7765</strain>
    </source>
</reference>